<dbReference type="HAMAP" id="MF_01479">
    <property type="entry name" value="WhiB"/>
    <property type="match status" value="1"/>
</dbReference>
<dbReference type="GO" id="GO:0035731">
    <property type="term" value="F:dinitrosyl-iron complex binding"/>
    <property type="evidence" value="ECO:0007669"/>
    <property type="project" value="UniProtKB-UniRule"/>
</dbReference>
<dbReference type="InterPro" id="IPR034768">
    <property type="entry name" value="4FE4S_WBL"/>
</dbReference>
<dbReference type="GO" id="GO:0045454">
    <property type="term" value="P:cell redox homeostasis"/>
    <property type="evidence" value="ECO:0007669"/>
    <property type="project" value="TreeGrafter"/>
</dbReference>
<comment type="subcellular location">
    <subcellularLocation>
        <location evidence="1 11">Cytoplasm</location>
    </subcellularLocation>
</comment>
<keyword evidence="10 11" id="KW-0804">Transcription</keyword>
<evidence type="ECO:0000256" key="8">
    <source>
        <dbReference type="ARBA" id="ARBA00023125"/>
    </source>
</evidence>
<evidence type="ECO:0000256" key="1">
    <source>
        <dbReference type="ARBA" id="ARBA00004496"/>
    </source>
</evidence>
<organism evidence="13 14">
    <name type="scientific">Mycobacteroides abscessus</name>
    <dbReference type="NCBI Taxonomy" id="36809"/>
    <lineage>
        <taxon>Bacteria</taxon>
        <taxon>Bacillati</taxon>
        <taxon>Actinomycetota</taxon>
        <taxon>Actinomycetes</taxon>
        <taxon>Mycobacteriales</taxon>
        <taxon>Mycobacteriaceae</taxon>
        <taxon>Mycobacteroides</taxon>
    </lineage>
</organism>
<dbReference type="PROSITE" id="PS51674">
    <property type="entry name" value="4FE4S_WBL"/>
    <property type="match status" value="1"/>
</dbReference>
<name>A0AB33TC59_9MYCO</name>
<sequence length="247" mass="26725">MWCRAVRRRSQSSTLGCSRTSVAELRVVVVGAGAQRSFWWTSVAASGKPPSRQPLRAMGLLRVLPDAGLVAGLHTSWGYSGGRKWKVASVFYCIAGQCNWVYESLTIGGGVVNRRLDMVRIGSLGTDGIGPKGVVMMGRELVPVAECELVAAGATAVDNMDEWWSRARCRGLPTEMFFVPDGDRGRSRLVRETRAKRVCQSCPVLRQCGTYAVSVGERHGVWGALTPMERAEARVLLGIDEVLAAGA</sequence>
<feature type="binding site" evidence="11">
    <location>
        <position position="208"/>
    </location>
    <ligand>
        <name>[4Fe-4S] cluster</name>
        <dbReference type="ChEBI" id="CHEBI:49883"/>
    </ligand>
</feature>
<evidence type="ECO:0000256" key="4">
    <source>
        <dbReference type="ARBA" id="ARBA00022723"/>
    </source>
</evidence>
<evidence type="ECO:0000256" key="11">
    <source>
        <dbReference type="HAMAP-Rule" id="MF_01479"/>
    </source>
</evidence>
<reference evidence="13 14" key="1">
    <citation type="submission" date="2015-03" db="EMBL/GenBank/DDBJ databases">
        <authorList>
            <consortium name="Pathogen Informatics"/>
            <person name="Murphy D."/>
        </authorList>
    </citation>
    <scope>NUCLEOTIDE SEQUENCE [LARGE SCALE GENOMIC DNA]</scope>
    <source>
        <strain evidence="13 14">PAP036</strain>
    </source>
</reference>
<feature type="binding site" evidence="11">
    <location>
        <position position="169"/>
    </location>
    <ligand>
        <name>[4Fe-4S] cluster</name>
        <dbReference type="ChEBI" id="CHEBI:49883"/>
    </ligand>
</feature>
<evidence type="ECO:0000313" key="13">
    <source>
        <dbReference type="EMBL" id="CPT54217.1"/>
    </source>
</evidence>
<dbReference type="Pfam" id="PF02467">
    <property type="entry name" value="Whib"/>
    <property type="match status" value="1"/>
</dbReference>
<dbReference type="GO" id="GO:0045892">
    <property type="term" value="P:negative regulation of DNA-templated transcription"/>
    <property type="evidence" value="ECO:0007669"/>
    <property type="project" value="TreeGrafter"/>
</dbReference>
<dbReference type="GO" id="GO:0051539">
    <property type="term" value="F:4 iron, 4 sulfur cluster binding"/>
    <property type="evidence" value="ECO:0007669"/>
    <property type="project" value="UniProtKB-UniRule"/>
</dbReference>
<comment type="cofactor">
    <cofactor evidence="11">
        <name>[4Fe-4S] cluster</name>
        <dbReference type="ChEBI" id="CHEBI:49883"/>
    </cofactor>
    <text evidence="11">Binds 1 [4Fe-4S] cluster per subunit. Following nitrosylation of the [4Fe-4S] cluster binds 1 [4Fe-8(NO)] cluster per subunit.</text>
</comment>
<feature type="domain" description="4Fe-4S Wbl-type" evidence="12">
    <location>
        <begin position="168"/>
        <end position="232"/>
    </location>
</feature>
<keyword evidence="7 11" id="KW-0805">Transcription regulation</keyword>
<comment type="similarity">
    <text evidence="2 11">Belongs to the WhiB family.</text>
</comment>
<evidence type="ECO:0000313" key="14">
    <source>
        <dbReference type="Proteomes" id="UP000038487"/>
    </source>
</evidence>
<evidence type="ECO:0000256" key="9">
    <source>
        <dbReference type="ARBA" id="ARBA00023157"/>
    </source>
</evidence>
<evidence type="ECO:0000256" key="2">
    <source>
        <dbReference type="ARBA" id="ARBA00006597"/>
    </source>
</evidence>
<comment type="PTM">
    <text evidence="11">The Fe-S cluster can be nitrosylated by nitric oxide (NO).</text>
</comment>
<evidence type="ECO:0000256" key="6">
    <source>
        <dbReference type="ARBA" id="ARBA00023014"/>
    </source>
</evidence>
<keyword evidence="4 11" id="KW-0479">Metal-binding</keyword>
<evidence type="ECO:0000256" key="5">
    <source>
        <dbReference type="ARBA" id="ARBA00023004"/>
    </source>
</evidence>
<accession>A0AB33TC59</accession>
<dbReference type="GO" id="GO:0005737">
    <property type="term" value="C:cytoplasm"/>
    <property type="evidence" value="ECO:0007669"/>
    <property type="project" value="UniProtKB-SubCell"/>
</dbReference>
<dbReference type="EMBL" id="CSUW01000010">
    <property type="protein sequence ID" value="CPT54217.1"/>
    <property type="molecule type" value="Genomic_DNA"/>
</dbReference>
<evidence type="ECO:0000256" key="7">
    <source>
        <dbReference type="ARBA" id="ARBA00023015"/>
    </source>
</evidence>
<keyword evidence="5 11" id="KW-0408">Iron</keyword>
<keyword evidence="11" id="KW-0963">Cytoplasm</keyword>
<dbReference type="GO" id="GO:0003677">
    <property type="term" value="F:DNA binding"/>
    <property type="evidence" value="ECO:0007669"/>
    <property type="project" value="UniProtKB-UniRule"/>
</dbReference>
<keyword evidence="9 11" id="KW-1015">Disulfide bond</keyword>
<gene>
    <name evidence="11" type="primary">whiB</name>
    <name evidence="13" type="ORF">ERS075527_04027</name>
</gene>
<feature type="binding site" evidence="11">
    <location>
        <position position="202"/>
    </location>
    <ligand>
        <name>[4Fe-4S] cluster</name>
        <dbReference type="ChEBI" id="CHEBI:49883"/>
    </ligand>
</feature>
<dbReference type="AlphaFoldDB" id="A0AB33TC59"/>
<proteinExistence type="inferred from homology"/>
<comment type="function">
    <text evidence="11">Acts as a transcriptional regulator. Probably redox-responsive. The apo- but not holo-form probably binds DNA.</text>
</comment>
<dbReference type="Proteomes" id="UP000038487">
    <property type="component" value="Unassembled WGS sequence"/>
</dbReference>
<keyword evidence="3 11" id="KW-0004">4Fe-4S</keyword>
<dbReference type="GO" id="GO:0046872">
    <property type="term" value="F:metal ion binding"/>
    <property type="evidence" value="ECO:0007669"/>
    <property type="project" value="UniProtKB-KW"/>
</dbReference>
<keyword evidence="8 11" id="KW-0238">DNA-binding</keyword>
<evidence type="ECO:0000259" key="12">
    <source>
        <dbReference type="PROSITE" id="PS51674"/>
    </source>
</evidence>
<evidence type="ECO:0000256" key="3">
    <source>
        <dbReference type="ARBA" id="ARBA00022485"/>
    </source>
</evidence>
<evidence type="ECO:0000256" key="10">
    <source>
        <dbReference type="ARBA" id="ARBA00023163"/>
    </source>
</evidence>
<keyword evidence="6 11" id="KW-0411">Iron-sulfur</keyword>
<dbReference type="InterPro" id="IPR003482">
    <property type="entry name" value="Whib"/>
</dbReference>
<dbReference type="GO" id="GO:0047134">
    <property type="term" value="F:protein-disulfide reductase [NAD(P)H] activity"/>
    <property type="evidence" value="ECO:0007669"/>
    <property type="project" value="TreeGrafter"/>
</dbReference>
<comment type="PTM">
    <text evidence="11">Upon Fe-S cluster removal intramolecular disulfide bonds are formed.</text>
</comment>
<comment type="caution">
    <text evidence="13">The sequence shown here is derived from an EMBL/GenBank/DDBJ whole genome shotgun (WGS) entry which is preliminary data.</text>
</comment>
<feature type="binding site" evidence="11">
    <location>
        <position position="199"/>
    </location>
    <ligand>
        <name>[4Fe-4S] cluster</name>
        <dbReference type="ChEBI" id="CHEBI:49883"/>
    </ligand>
</feature>
<dbReference type="PANTHER" id="PTHR38839">
    <property type="entry name" value="TRANSCRIPTIONAL REGULATOR WHID-RELATED"/>
    <property type="match status" value="1"/>
</dbReference>
<protein>
    <recommendedName>
        <fullName evidence="11">Transcriptional regulator WhiB</fullName>
    </recommendedName>
</protein>